<feature type="disulfide bond" evidence="5">
    <location>
        <begin position="109"/>
        <end position="132"/>
    </location>
</feature>
<keyword evidence="4 5" id="KW-1015">Disulfide bond</keyword>
<name>A0A8C7C0N4_NEOVI</name>
<protein>
    <submittedName>
        <fullName evidence="7">Macrophage stimulating 1</fullName>
    </submittedName>
</protein>
<dbReference type="PANTHER" id="PTHR24261:SF12">
    <property type="entry name" value="HEPATOCYTE GROWTH FACTOR-LIKE PROTEIN-RELATED"/>
    <property type="match status" value="1"/>
</dbReference>
<keyword evidence="3" id="KW-0677">Repeat</keyword>
<dbReference type="Ensembl" id="ENSNVIT00000035756.1">
    <property type="protein sequence ID" value="ENSNVIP00000030878.1"/>
    <property type="gene ID" value="ENSNVIG00000023761.1"/>
</dbReference>
<keyword evidence="2" id="KW-0732">Signal</keyword>
<dbReference type="InterPro" id="IPR013806">
    <property type="entry name" value="Kringle-like"/>
</dbReference>
<dbReference type="InterPro" id="IPR038178">
    <property type="entry name" value="Kringle_sf"/>
</dbReference>
<evidence type="ECO:0000256" key="5">
    <source>
        <dbReference type="PROSITE-ProRule" id="PRU00121"/>
    </source>
</evidence>
<evidence type="ECO:0000313" key="7">
    <source>
        <dbReference type="Ensembl" id="ENSNVIP00000030878.1"/>
    </source>
</evidence>
<evidence type="ECO:0000256" key="4">
    <source>
        <dbReference type="ARBA" id="ARBA00023157"/>
    </source>
</evidence>
<dbReference type="PROSITE" id="PS50070">
    <property type="entry name" value="KRINGLE_2"/>
    <property type="match status" value="3"/>
</dbReference>
<feature type="disulfide bond" evidence="5">
    <location>
        <begin position="60"/>
        <end position="137"/>
    </location>
</feature>
<evidence type="ECO:0000259" key="6">
    <source>
        <dbReference type="PROSITE" id="PS50070"/>
    </source>
</evidence>
<dbReference type="Pfam" id="PF00051">
    <property type="entry name" value="Kringle"/>
    <property type="match status" value="3"/>
</dbReference>
<dbReference type="SUPFAM" id="SSF57440">
    <property type="entry name" value="Kringle-like"/>
    <property type="match status" value="3"/>
</dbReference>
<dbReference type="FunFam" id="2.40.20.10:FF:000004">
    <property type="entry name" value="Hepatocyte growth factor"/>
    <property type="match status" value="1"/>
</dbReference>
<organism evidence="7 8">
    <name type="scientific">Neovison vison</name>
    <name type="common">American mink</name>
    <name type="synonym">Mustela vison</name>
    <dbReference type="NCBI Taxonomy" id="452646"/>
    <lineage>
        <taxon>Eukaryota</taxon>
        <taxon>Metazoa</taxon>
        <taxon>Chordata</taxon>
        <taxon>Craniata</taxon>
        <taxon>Vertebrata</taxon>
        <taxon>Euteleostomi</taxon>
        <taxon>Mammalia</taxon>
        <taxon>Eutheria</taxon>
        <taxon>Laurasiatheria</taxon>
        <taxon>Carnivora</taxon>
        <taxon>Caniformia</taxon>
        <taxon>Musteloidea</taxon>
        <taxon>Mustelidae</taxon>
        <taxon>Mustelinae</taxon>
        <taxon>Neogale</taxon>
    </lineage>
</organism>
<feature type="domain" description="Kringle" evidence="6">
    <location>
        <begin position="59"/>
        <end position="137"/>
    </location>
</feature>
<dbReference type="PANTHER" id="PTHR24261">
    <property type="entry name" value="PLASMINOGEN-RELATED"/>
    <property type="match status" value="1"/>
</dbReference>
<proteinExistence type="predicted"/>
<dbReference type="PRINTS" id="PR00018">
    <property type="entry name" value="KRINGLE"/>
</dbReference>
<dbReference type="Gene3D" id="2.40.20.10">
    <property type="entry name" value="Plasminogen Kringle 4"/>
    <property type="match status" value="3"/>
</dbReference>
<evidence type="ECO:0000256" key="1">
    <source>
        <dbReference type="ARBA" id="ARBA00022572"/>
    </source>
</evidence>
<dbReference type="CDD" id="cd00108">
    <property type="entry name" value="KR"/>
    <property type="match status" value="1"/>
</dbReference>
<dbReference type="InterPro" id="IPR018056">
    <property type="entry name" value="Kringle_CS"/>
</dbReference>
<dbReference type="SMART" id="SM00130">
    <property type="entry name" value="KR"/>
    <property type="match status" value="3"/>
</dbReference>
<dbReference type="InterPro" id="IPR050759">
    <property type="entry name" value="Serine_protease_kringle"/>
</dbReference>
<feature type="disulfide bond" evidence="5">
    <location>
        <begin position="81"/>
        <end position="120"/>
    </location>
</feature>
<dbReference type="InterPro" id="IPR000001">
    <property type="entry name" value="Kringle"/>
</dbReference>
<reference evidence="7" key="2">
    <citation type="submission" date="2025-09" db="UniProtKB">
        <authorList>
            <consortium name="Ensembl"/>
        </authorList>
    </citation>
    <scope>IDENTIFICATION</scope>
</reference>
<dbReference type="GeneTree" id="ENSGT00940000159461"/>
<sequence>MLDPLDAILHLLYTPTLRNGLEENFCRNPDRDPGGPWCYTTDPAVRFQSCGIKSCREAACVWCNGEDYRGAVDRTESGRECQRWDLQRPHAHPFEPGKFLDKDLDDNYCRNPDGSERPWCYTTDPQVEREFCDLPRCGSEAQPRQEATTLNCFRGKGEGYRGTANTTAAGVPCQRWDAQNPHRHRFVPEKYACK</sequence>
<keyword evidence="1 5" id="KW-0420">Kringle</keyword>
<reference evidence="7" key="1">
    <citation type="submission" date="2025-08" db="UniProtKB">
        <authorList>
            <consortium name="Ensembl"/>
        </authorList>
    </citation>
    <scope>IDENTIFICATION</scope>
</reference>
<evidence type="ECO:0000313" key="8">
    <source>
        <dbReference type="Proteomes" id="UP000694425"/>
    </source>
</evidence>
<feature type="domain" description="Kringle" evidence="6">
    <location>
        <begin position="15"/>
        <end position="55"/>
    </location>
</feature>
<evidence type="ECO:0000256" key="3">
    <source>
        <dbReference type="ARBA" id="ARBA00022737"/>
    </source>
</evidence>
<keyword evidence="8" id="KW-1185">Reference proteome</keyword>
<comment type="caution">
    <text evidence="5">Lacks conserved residue(s) required for the propagation of feature annotation.</text>
</comment>
<dbReference type="AlphaFoldDB" id="A0A8C7C0N4"/>
<accession>A0A8C7C0N4</accession>
<dbReference type="Proteomes" id="UP000694425">
    <property type="component" value="Unplaced"/>
</dbReference>
<dbReference type="PROSITE" id="PS00021">
    <property type="entry name" value="KRINGLE_1"/>
    <property type="match status" value="2"/>
</dbReference>
<evidence type="ECO:0000256" key="2">
    <source>
        <dbReference type="ARBA" id="ARBA00022729"/>
    </source>
</evidence>
<feature type="domain" description="Kringle" evidence="6">
    <location>
        <begin position="151"/>
        <end position="194"/>
    </location>
</feature>